<evidence type="ECO:0000313" key="4">
    <source>
        <dbReference type="Proteomes" id="UP001178461"/>
    </source>
</evidence>
<dbReference type="CDD" id="cd00167">
    <property type="entry name" value="SANT"/>
    <property type="match status" value="1"/>
</dbReference>
<dbReference type="Pfam" id="PF15963">
    <property type="entry name" value="Myb_DNA-bind_7"/>
    <property type="match status" value="1"/>
</dbReference>
<feature type="region of interest" description="Disordered" evidence="1">
    <location>
        <begin position="1972"/>
        <end position="1992"/>
    </location>
</feature>
<feature type="compositionally biased region" description="Acidic residues" evidence="1">
    <location>
        <begin position="645"/>
        <end position="657"/>
    </location>
</feature>
<feature type="compositionally biased region" description="Polar residues" evidence="1">
    <location>
        <begin position="2165"/>
        <end position="2176"/>
    </location>
</feature>
<feature type="compositionally biased region" description="Basic and acidic residues" evidence="1">
    <location>
        <begin position="842"/>
        <end position="857"/>
    </location>
</feature>
<feature type="compositionally biased region" description="Basic and acidic residues" evidence="1">
    <location>
        <begin position="1381"/>
        <end position="1404"/>
    </location>
</feature>
<feature type="compositionally biased region" description="Basic and acidic residues" evidence="1">
    <location>
        <begin position="1522"/>
        <end position="1541"/>
    </location>
</feature>
<feature type="compositionally biased region" description="Polar residues" evidence="1">
    <location>
        <begin position="123"/>
        <end position="140"/>
    </location>
</feature>
<feature type="compositionally biased region" description="Basic and acidic residues" evidence="1">
    <location>
        <begin position="487"/>
        <end position="509"/>
    </location>
</feature>
<feature type="compositionally biased region" description="Basic residues" evidence="1">
    <location>
        <begin position="2183"/>
        <end position="2198"/>
    </location>
</feature>
<feature type="region of interest" description="Disordered" evidence="1">
    <location>
        <begin position="1108"/>
        <end position="1638"/>
    </location>
</feature>
<feature type="region of interest" description="Disordered" evidence="1">
    <location>
        <begin position="487"/>
        <end position="774"/>
    </location>
</feature>
<feature type="compositionally biased region" description="Acidic residues" evidence="1">
    <location>
        <begin position="1618"/>
        <end position="1636"/>
    </location>
</feature>
<feature type="compositionally biased region" description="Polar residues" evidence="1">
    <location>
        <begin position="1554"/>
        <end position="1565"/>
    </location>
</feature>
<keyword evidence="4" id="KW-1185">Reference proteome</keyword>
<dbReference type="Gene3D" id="1.10.10.60">
    <property type="entry name" value="Homeodomain-like"/>
    <property type="match status" value="1"/>
</dbReference>
<reference evidence="3" key="1">
    <citation type="submission" date="2022-12" db="EMBL/GenBank/DDBJ databases">
        <authorList>
            <person name="Alioto T."/>
            <person name="Alioto T."/>
            <person name="Gomez Garrido J."/>
        </authorList>
    </citation>
    <scope>NUCLEOTIDE SEQUENCE</scope>
</reference>
<sequence>MFRRARFNVKPNVRPGAAAAAARGSNPRGSPSPSGVAAAPDPGPQPGSASALCSSEDAAASALPLGAAGSLQRDDGSSPSPEGNEKTNASGDGDCSRHAETLLQRRKRISTMPNLAKPRVAPLSTQRVATSASKCSQKQVPHSPVICNPPLQKDLPPSEKTNVENSPKSPILPEKKTPVPQVPQFSPFKKSVSKEPNACVTGQRSDEALQKNTSSPLKERPTQESLIQEEIPHSKCIPGKEKRICSDREKIIKAQKLRKMLKEELKKEKQQQKYKYPVIEKSMPEDRSKMVMRDFIYYLPENNPMKSSLVEEKKSEKPSTVTQAKEPEIILESENEEDEDEEEGGDDDDGPLLVPRVKVAEDGSIILDEESLTVEVLRTKGQCVVEDNDPIFERGSTTTYSSFRRSYYTKPWSEKETDMFFLAISMVGTDFSMISQLFPHRARTEIKNKFKREEKANGWRIDKAFKEKTPFDFDFFTKLLEKVLENEKRKKDKDAKCQHQKEKNPSEKKTLKKKRKAKVVNGQANHGQDDPQNARISDAEMEVDAGTAEKENEESPSILEQADGQTVTESVMVKKKRKRKKKDSEQEAENLPDERTNSAEVAEGEKTRKKRKNLPSNVEINGTEEIGEELEVPDEETPAKTLPSVEEDPQVDEETEGDLGSTLSGIQKGNEFLDMDSGEADDSDVSSEHHVGQPSESQMSLKTNKEGFEENSSAKNEVAELDQPDENTAFPSCNDELMETDRAAIEKPTVEGQLQRLASEPSEEKELPVNDTSEGKISLSEVLVAAEKSSVQDTTANITGPTIEQTDRASNDVASESQDTQKGPVVRGRRQKPKPNILKVSSRKEAPLQEKPEKPEANETVGKNNDQHDALSIITEETAEKDCQVLDTESLTSKKSQESSKQVVLKPAPLARGRIQRPKPNLGRVARKPDEPARNTEAEEEKATDAAIESFEKIQIQAELLTVTTEAASYEADIPHCDVLEDKAVASAEKVLLAHTIQSPVKTLFECESHEFKNVFPSSDKVEDVKDLFTRDSSFVQEKENSAEVDPSLKSLKENTEKAAETEELIQAGKEMLTNEHKTDSRENIRSERSKSSNLDETIACVILPPSLLSEGNSADTQEAAATNETHLSPPSHSDFKSSDPNEVLSSPDIQEKITVGKQSPVPPIPFLRGRFQRPKPNIGRAVGRKETPSLGNEAAAAAAAARTEKSELQKHGPSRTLPAVPQLKSDRKKLPAEGSENRLVDMEKVIQEDPQAPSTSQNISDQYPREKPTSQENKPCTIKPAQLVRGRFQRVRPNLGRMNDKKEDPVSESVTAPIEGDIEKTETTKESNLHPPSEDNVNVQASLGDLEKKEVSESSEAPSPERYIDQQNIDCPEKPQGCELPKDQKEMFVSKDVEGKCLDRPESDICGAHEGSLSKSIKSTQLLRGPLQKPKPNLAQAAKKKKASSKEVSTKEKTGSDTQSNTTPSDRKSGEIPTLMHNSASSSESRQRNHIDSIETMSPTGHGHSGKCDSSEQSPWSGSQIKKETSKAHSVQERASERIKGKQLGRTVKQRKNISGSITSFTSECENDLSEKGKHYQKGKPNVGRGRSSKPVLRKNAKKEYGNSKVNLVTLRASSQQEDDDDDDDGDDFEPDYEVECFSPEEVNKAPVFVPKGLRSPNPVPVQIEETMEELEIYENFADEPFLSHELNVDAQPVIQTDKGLYSSQNVVAQDDQEKKAGISDGSTEAAMTLLAMRDPAFQLNIGTQEPKIQEFPSKDEMNVTDSFPNECHEEQSVVHCQMQHPAPSENESLSSVNANVTAAEDHIVETSGLEVYLQEATNVSLSKNMNKAAAQHCSTSVLEACSEETTRISSDLLSSKGDQSSKQARCRFPKPKPNLNRSLRLSKNASQKYVDSCIEQSEEIQNEKKVSDNAIEEQKVELEKNLKLNELTKSSSAEKHNLQLPSSGPAMHKDNIERDNTVRETWEVASLLTASEVSPEADPPEPPSGCSTNISVQVSAPAEHQLLAIEPAQTEAAKCSSISSTTEMTAVVSAGVEEYPKGEEPTFILTLVEISVGSENCSDGSGLLQQTSEQLLPAPVFFTPDNLNSTEVAREDNFGSITAVVEENAVSLDNTAGAEGLLEASLEQLAELGSTSWGNLKRHAEALEESGNAPERKKLSSPIGGNLESTNKGASIKSSCIPRKAAGKKSGKSNISKKKTTSTSRPVPKSTEVKVMEREHPQSSLNLGAVLLDEAAATGDQVSRTLHARKSETSEKQKNSAETCKSVQSEQAGGTAVIPKTQLSRSYKRSLGFLPLICKNNNSDDEVTSKGIKQPLQEPHILLSESTVEFPKLSSNNKEDTQENSSFPSTSNCENGTSSTVQILSELSKKEGISKEQEKEEEPTRISEYFFSDIFMEVDDSE</sequence>
<dbReference type="GO" id="GO:0070898">
    <property type="term" value="P:RNA polymerase III preinitiation complex assembly"/>
    <property type="evidence" value="ECO:0007669"/>
    <property type="project" value="TreeGrafter"/>
</dbReference>
<feature type="region of interest" description="Disordered" evidence="1">
    <location>
        <begin position="1932"/>
        <end position="1952"/>
    </location>
</feature>
<feature type="compositionally biased region" description="Basic and acidic residues" evidence="1">
    <location>
        <begin position="2247"/>
        <end position="2257"/>
    </location>
</feature>
<dbReference type="InterPro" id="IPR039467">
    <property type="entry name" value="TFIIIB_B''_Myb"/>
</dbReference>
<feature type="compositionally biased region" description="Polar residues" evidence="1">
    <location>
        <begin position="77"/>
        <end position="90"/>
    </location>
</feature>
<dbReference type="InterPro" id="IPR009057">
    <property type="entry name" value="Homeodomain-like_sf"/>
</dbReference>
<dbReference type="GO" id="GO:0001156">
    <property type="term" value="F:TFIIIC-class transcription factor complex binding"/>
    <property type="evidence" value="ECO:0007669"/>
    <property type="project" value="TreeGrafter"/>
</dbReference>
<feature type="compositionally biased region" description="Basic and acidic residues" evidence="1">
    <location>
        <begin position="1445"/>
        <end position="1456"/>
    </location>
</feature>
<feature type="compositionally biased region" description="Basic and acidic residues" evidence="1">
    <location>
        <begin position="2365"/>
        <end position="2383"/>
    </location>
</feature>
<feature type="region of interest" description="Disordered" evidence="1">
    <location>
        <begin position="1854"/>
        <end position="1879"/>
    </location>
</feature>
<feature type="compositionally biased region" description="Low complexity" evidence="1">
    <location>
        <begin position="58"/>
        <end position="71"/>
    </location>
</feature>
<dbReference type="PANTHER" id="PTHR22929">
    <property type="entry name" value="RNA POLYMERASE III TRANSCRIPTION INITIATION FACTOR B"/>
    <property type="match status" value="1"/>
</dbReference>
<feature type="compositionally biased region" description="Basic and acidic residues" evidence="1">
    <location>
        <begin position="1051"/>
        <end position="1061"/>
    </location>
</feature>
<feature type="compositionally biased region" description="Polar residues" evidence="1">
    <location>
        <begin position="1512"/>
        <end position="1521"/>
    </location>
</feature>
<feature type="compositionally biased region" description="Basic and acidic residues" evidence="1">
    <location>
        <begin position="1225"/>
        <end position="1248"/>
    </location>
</feature>
<feature type="compositionally biased region" description="Polar residues" evidence="1">
    <location>
        <begin position="2341"/>
        <end position="2363"/>
    </location>
</feature>
<feature type="compositionally biased region" description="Acidic residues" evidence="1">
    <location>
        <begin position="329"/>
        <end position="350"/>
    </location>
</feature>
<proteinExistence type="predicted"/>
<name>A0AA35L0X2_9SAUR</name>
<feature type="compositionally biased region" description="Basic and acidic residues" evidence="1">
    <location>
        <begin position="1073"/>
        <end position="1091"/>
    </location>
</feature>
<feature type="compositionally biased region" description="Acidic residues" evidence="1">
    <location>
        <begin position="625"/>
        <end position="636"/>
    </location>
</feature>
<feature type="compositionally biased region" description="Polar residues" evidence="1">
    <location>
        <begin position="1110"/>
        <end position="1132"/>
    </location>
</feature>
<feature type="region of interest" description="Disordered" evidence="1">
    <location>
        <begin position="2243"/>
        <end position="2274"/>
    </location>
</feature>
<feature type="domain" description="Myb-like" evidence="2">
    <location>
        <begin position="408"/>
        <end position="456"/>
    </location>
</feature>
<feature type="region of interest" description="Disordered" evidence="1">
    <location>
        <begin position="2145"/>
        <end position="2220"/>
    </location>
</feature>
<feature type="compositionally biased region" description="Polar residues" evidence="1">
    <location>
        <begin position="159"/>
        <end position="168"/>
    </location>
</feature>
<evidence type="ECO:0000256" key="1">
    <source>
        <dbReference type="SAM" id="MobiDB-lite"/>
    </source>
</evidence>
<accession>A0AA35L0X2</accession>
<feature type="compositionally biased region" description="Basic and acidic residues" evidence="1">
    <location>
        <begin position="1318"/>
        <end position="1329"/>
    </location>
</feature>
<feature type="compositionally biased region" description="Basic and acidic residues" evidence="1">
    <location>
        <begin position="739"/>
        <end position="749"/>
    </location>
</feature>
<dbReference type="InterPro" id="IPR001005">
    <property type="entry name" value="SANT/Myb"/>
</dbReference>
<dbReference type="PANTHER" id="PTHR22929:SF0">
    <property type="entry name" value="TRANSCRIPTION FACTOR TFIIIB COMPONENT B'' HOMOLOG"/>
    <property type="match status" value="1"/>
</dbReference>
<feature type="compositionally biased region" description="Basic and acidic residues" evidence="1">
    <location>
        <begin position="2209"/>
        <end position="2219"/>
    </location>
</feature>
<protein>
    <submittedName>
        <fullName evidence="3">Factor TFIIIB component B homolog isoform X1</fullName>
    </submittedName>
</protein>
<dbReference type="Proteomes" id="UP001178461">
    <property type="component" value="Chromosome 11"/>
</dbReference>
<feature type="compositionally biased region" description="Low complexity" evidence="1">
    <location>
        <begin position="17"/>
        <end position="35"/>
    </location>
</feature>
<feature type="compositionally biased region" description="Polar residues" evidence="1">
    <location>
        <begin position="1414"/>
        <end position="1423"/>
    </location>
</feature>
<organism evidence="3 4">
    <name type="scientific">Podarcis lilfordi</name>
    <name type="common">Lilford's wall lizard</name>
    <dbReference type="NCBI Taxonomy" id="74358"/>
    <lineage>
        <taxon>Eukaryota</taxon>
        <taxon>Metazoa</taxon>
        <taxon>Chordata</taxon>
        <taxon>Craniata</taxon>
        <taxon>Vertebrata</taxon>
        <taxon>Euteleostomi</taxon>
        <taxon>Lepidosauria</taxon>
        <taxon>Squamata</taxon>
        <taxon>Bifurcata</taxon>
        <taxon>Unidentata</taxon>
        <taxon>Episquamata</taxon>
        <taxon>Laterata</taxon>
        <taxon>Lacertibaenia</taxon>
        <taxon>Lacertidae</taxon>
        <taxon>Podarcis</taxon>
    </lineage>
</organism>
<gene>
    <name evidence="3" type="ORF">PODLI_1B028787</name>
</gene>
<feature type="compositionally biased region" description="Polar residues" evidence="1">
    <location>
        <begin position="1854"/>
        <end position="1865"/>
    </location>
</feature>
<feature type="region of interest" description="Disordered" evidence="1">
    <location>
        <begin position="1"/>
        <end position="229"/>
    </location>
</feature>
<feature type="compositionally biased region" description="Polar residues" evidence="1">
    <location>
        <begin position="2258"/>
        <end position="2270"/>
    </location>
</feature>
<evidence type="ECO:0000313" key="3">
    <source>
        <dbReference type="EMBL" id="CAI5787354.1"/>
    </source>
</evidence>
<feature type="compositionally biased region" description="Polar residues" evidence="1">
    <location>
        <begin position="1605"/>
        <end position="1617"/>
    </location>
</feature>
<feature type="compositionally biased region" description="Acidic residues" evidence="1">
    <location>
        <begin position="673"/>
        <end position="685"/>
    </location>
</feature>
<feature type="region of interest" description="Disordered" evidence="1">
    <location>
        <begin position="787"/>
        <end position="946"/>
    </location>
</feature>
<dbReference type="EMBL" id="OX395136">
    <property type="protein sequence ID" value="CAI5787354.1"/>
    <property type="molecule type" value="Genomic_DNA"/>
</dbReference>
<feature type="compositionally biased region" description="Polar residues" evidence="1">
    <location>
        <begin position="812"/>
        <end position="821"/>
    </location>
</feature>
<feature type="compositionally biased region" description="Polar residues" evidence="1">
    <location>
        <begin position="1253"/>
        <end position="1262"/>
    </location>
</feature>
<feature type="compositionally biased region" description="Basic and acidic residues" evidence="1">
    <location>
        <begin position="927"/>
        <end position="944"/>
    </location>
</feature>
<feature type="compositionally biased region" description="Polar residues" evidence="1">
    <location>
        <begin position="789"/>
        <end position="804"/>
    </location>
</feature>
<dbReference type="GO" id="GO:0000126">
    <property type="term" value="C:transcription factor TFIIIB complex"/>
    <property type="evidence" value="ECO:0007669"/>
    <property type="project" value="TreeGrafter"/>
</dbReference>
<dbReference type="SMART" id="SM00717">
    <property type="entry name" value="SANT"/>
    <property type="match status" value="1"/>
</dbReference>
<feature type="compositionally biased region" description="Low complexity" evidence="1">
    <location>
        <begin position="888"/>
        <end position="906"/>
    </location>
</feature>
<feature type="region of interest" description="Disordered" evidence="1">
    <location>
        <begin position="2329"/>
        <end position="2384"/>
    </location>
</feature>
<feature type="region of interest" description="Disordered" evidence="1">
    <location>
        <begin position="308"/>
        <end position="353"/>
    </location>
</feature>
<dbReference type="SUPFAM" id="SSF46689">
    <property type="entry name" value="Homeodomain-like"/>
    <property type="match status" value="1"/>
</dbReference>
<feature type="compositionally biased region" description="Polar residues" evidence="1">
    <location>
        <begin position="522"/>
        <end position="535"/>
    </location>
</feature>
<feature type="region of interest" description="Disordered" evidence="1">
    <location>
        <begin position="1037"/>
        <end position="1092"/>
    </location>
</feature>
<feature type="compositionally biased region" description="Low complexity" evidence="1">
    <location>
        <begin position="2199"/>
        <end position="2208"/>
    </location>
</feature>
<evidence type="ECO:0000259" key="2">
    <source>
        <dbReference type="SMART" id="SM00717"/>
    </source>
</evidence>